<protein>
    <submittedName>
        <fullName evidence="3">Uncharacterized protein</fullName>
    </submittedName>
</protein>
<comment type="caution">
    <text evidence="3">The sequence shown here is derived from an EMBL/GenBank/DDBJ whole genome shotgun (WGS) entry which is preliminary data.</text>
</comment>
<evidence type="ECO:0000313" key="3">
    <source>
        <dbReference type="EMBL" id="KAK7592849.1"/>
    </source>
</evidence>
<feature type="coiled-coil region" evidence="1">
    <location>
        <begin position="326"/>
        <end position="519"/>
    </location>
</feature>
<reference evidence="3 4" key="1">
    <citation type="submission" date="2024-03" db="EMBL/GenBank/DDBJ databases">
        <title>Adaptation during the transition from Ophiocordyceps entomopathogen to insect associate is accompanied by gene loss and intensified selection.</title>
        <authorList>
            <person name="Ward C.M."/>
            <person name="Onetto C.A."/>
            <person name="Borneman A.R."/>
        </authorList>
    </citation>
    <scope>NUCLEOTIDE SEQUENCE [LARGE SCALE GENOMIC DNA]</scope>
    <source>
        <strain evidence="3">AWRI1</strain>
        <tissue evidence="3">Single Adult Female</tissue>
    </source>
</reference>
<feature type="region of interest" description="Disordered" evidence="2">
    <location>
        <begin position="1"/>
        <end position="21"/>
    </location>
</feature>
<feature type="region of interest" description="Disordered" evidence="2">
    <location>
        <begin position="111"/>
        <end position="187"/>
    </location>
</feature>
<name>A0AAN9TJP8_9HEMI</name>
<dbReference type="AlphaFoldDB" id="A0AAN9TJP8"/>
<organism evidence="3 4">
    <name type="scientific">Parthenolecanium corni</name>
    <dbReference type="NCBI Taxonomy" id="536013"/>
    <lineage>
        <taxon>Eukaryota</taxon>
        <taxon>Metazoa</taxon>
        <taxon>Ecdysozoa</taxon>
        <taxon>Arthropoda</taxon>
        <taxon>Hexapoda</taxon>
        <taxon>Insecta</taxon>
        <taxon>Pterygota</taxon>
        <taxon>Neoptera</taxon>
        <taxon>Paraneoptera</taxon>
        <taxon>Hemiptera</taxon>
        <taxon>Sternorrhyncha</taxon>
        <taxon>Coccoidea</taxon>
        <taxon>Coccidae</taxon>
        <taxon>Parthenolecanium</taxon>
    </lineage>
</organism>
<evidence type="ECO:0000256" key="2">
    <source>
        <dbReference type="SAM" id="MobiDB-lite"/>
    </source>
</evidence>
<dbReference type="EMBL" id="JBBCAQ010000020">
    <property type="protein sequence ID" value="KAK7592849.1"/>
    <property type="molecule type" value="Genomic_DNA"/>
</dbReference>
<feature type="compositionally biased region" description="Polar residues" evidence="2">
    <location>
        <begin position="134"/>
        <end position="147"/>
    </location>
</feature>
<sequence>MNDPRDKPPHSKHVNVKSKTRETQYLKYRSFKPKCVESRVAGYIKSKKSRVDNAGTVAISASTRFQQQQHHQQHHHNHHQHQPNQNLKASRAHGVAKTVSGFSVHHQVEVISNASESKKPPTKRQVQKDHRLQHSNNHNSNSKPQASSEEDGKQKSETNIQTDLRKTQTQPKSKHHQHKKHKTFDIASFPRVFSTSDLMEKMNEESTTSTSDPREKCEFRNIDLAAAPTAQPQPSPSHAEDEAAQQLEFRNEDVDIEITCHQSQVVDAPVFPHVDSMVFKCEQPMVVSATLDSCAKDCRSQNCVTVPNNKPESDEKMLAQNPAHENETLEKDISKERSLVDELHESLHKLRDDLRAKGDIEQELQRSKDQLHKTQSEMNAVVDQNAKLKKDLRENAALLEELAKRNEELQALSQAALPSMTAPTDGEMVASLRSECDSLRTTNAELLNELRKYRTTIDLLEAKVGQQEKAIRMLEDVKLASVNQLGVYETEIAYLNDAKEKLSLENQQLEARNKRLLNVLALNHVLALSKQLPCTSGYGRNVIAQNFDAALNTSRKRNRLQEIKHFNTSCQKFTTTE</sequence>
<feature type="compositionally biased region" description="Basic residues" evidence="2">
    <location>
        <begin position="172"/>
        <end position="182"/>
    </location>
</feature>
<feature type="region of interest" description="Disordered" evidence="2">
    <location>
        <begin position="63"/>
        <end position="95"/>
    </location>
</feature>
<keyword evidence="1" id="KW-0175">Coiled coil</keyword>
<proteinExistence type="predicted"/>
<dbReference type="Proteomes" id="UP001367676">
    <property type="component" value="Unassembled WGS sequence"/>
</dbReference>
<accession>A0AAN9TJP8</accession>
<evidence type="ECO:0000313" key="4">
    <source>
        <dbReference type="Proteomes" id="UP001367676"/>
    </source>
</evidence>
<feature type="compositionally biased region" description="Basic residues" evidence="2">
    <location>
        <begin position="71"/>
        <end position="81"/>
    </location>
</feature>
<gene>
    <name evidence="3" type="ORF">V9T40_007601</name>
</gene>
<evidence type="ECO:0000256" key="1">
    <source>
        <dbReference type="SAM" id="Coils"/>
    </source>
</evidence>
<keyword evidence="4" id="KW-1185">Reference proteome</keyword>